<protein>
    <submittedName>
        <fullName evidence="6">NlpC/P60 family protein</fullName>
    </submittedName>
</protein>
<keyword evidence="3" id="KW-0378">Hydrolase</keyword>
<dbReference type="Proteomes" id="UP000187059">
    <property type="component" value="Chromosome"/>
</dbReference>
<dbReference type="GO" id="GO:0006508">
    <property type="term" value="P:proteolysis"/>
    <property type="evidence" value="ECO:0007669"/>
    <property type="project" value="UniProtKB-KW"/>
</dbReference>
<dbReference type="AlphaFoldDB" id="A0A1P8UPD4"/>
<dbReference type="SUPFAM" id="SSF54001">
    <property type="entry name" value="Cysteine proteinases"/>
    <property type="match status" value="1"/>
</dbReference>
<dbReference type="OrthoDB" id="6058745at2"/>
<dbReference type="Pfam" id="PF00877">
    <property type="entry name" value="NLPC_P60"/>
    <property type="match status" value="1"/>
</dbReference>
<dbReference type="STRING" id="1250539.Ga0080574_TMP883"/>
<dbReference type="EMBL" id="CP015093">
    <property type="protein sequence ID" value="APZ51217.1"/>
    <property type="molecule type" value="Genomic_DNA"/>
</dbReference>
<organism evidence="6 7">
    <name type="scientific">Salipiger abyssi</name>
    <dbReference type="NCBI Taxonomy" id="1250539"/>
    <lineage>
        <taxon>Bacteria</taxon>
        <taxon>Pseudomonadati</taxon>
        <taxon>Pseudomonadota</taxon>
        <taxon>Alphaproteobacteria</taxon>
        <taxon>Rhodobacterales</taxon>
        <taxon>Roseobacteraceae</taxon>
        <taxon>Salipiger</taxon>
    </lineage>
</organism>
<proteinExistence type="inferred from homology"/>
<dbReference type="GO" id="GO:0008234">
    <property type="term" value="F:cysteine-type peptidase activity"/>
    <property type="evidence" value="ECO:0007669"/>
    <property type="project" value="UniProtKB-KW"/>
</dbReference>
<sequence length="124" mass="14114">MWTDDWIGLPYAERGRGPEAFDCLGLYLALQRVRFGREIPDPDCTMQAALKHSVVDDLRPSFERVEVAKEGDALLFLSAGRPLHLGYALGNRDMLHIEAHSGSRVDCWRGMRWIGKLEGIYRAR</sequence>
<dbReference type="Gene3D" id="3.90.1720.10">
    <property type="entry name" value="endopeptidase domain like (from Nostoc punctiforme)"/>
    <property type="match status" value="1"/>
</dbReference>
<keyword evidence="2" id="KW-0645">Protease</keyword>
<evidence type="ECO:0000313" key="7">
    <source>
        <dbReference type="Proteomes" id="UP000187059"/>
    </source>
</evidence>
<dbReference type="RefSeq" id="WP_076695560.1">
    <property type="nucleotide sequence ID" value="NZ_CP015093.1"/>
</dbReference>
<evidence type="ECO:0000256" key="3">
    <source>
        <dbReference type="ARBA" id="ARBA00022801"/>
    </source>
</evidence>
<accession>A0A1P8UPD4</accession>
<dbReference type="KEGG" id="paby:Ga0080574_TMP883"/>
<evidence type="ECO:0000259" key="5">
    <source>
        <dbReference type="PROSITE" id="PS51935"/>
    </source>
</evidence>
<keyword evidence="7" id="KW-1185">Reference proteome</keyword>
<dbReference type="InterPro" id="IPR038765">
    <property type="entry name" value="Papain-like_cys_pep_sf"/>
</dbReference>
<dbReference type="PROSITE" id="PS51935">
    <property type="entry name" value="NLPC_P60"/>
    <property type="match status" value="1"/>
</dbReference>
<dbReference type="InterPro" id="IPR000064">
    <property type="entry name" value="NLP_P60_dom"/>
</dbReference>
<gene>
    <name evidence="6" type="ORF">Ga0080574_TMP883</name>
</gene>
<reference evidence="6 7" key="1">
    <citation type="submission" date="2016-04" db="EMBL/GenBank/DDBJ databases">
        <title>Deep-sea bacteria in the southern Pacific.</title>
        <authorList>
            <person name="Tang K."/>
        </authorList>
    </citation>
    <scope>NUCLEOTIDE SEQUENCE [LARGE SCALE GENOMIC DNA]</scope>
    <source>
        <strain evidence="6 7">JLT2014</strain>
    </source>
</reference>
<name>A0A1P8UPD4_9RHOB</name>
<evidence type="ECO:0000256" key="1">
    <source>
        <dbReference type="ARBA" id="ARBA00007074"/>
    </source>
</evidence>
<evidence type="ECO:0000256" key="2">
    <source>
        <dbReference type="ARBA" id="ARBA00022670"/>
    </source>
</evidence>
<comment type="similarity">
    <text evidence="1">Belongs to the peptidase C40 family.</text>
</comment>
<feature type="domain" description="NlpC/P60" evidence="5">
    <location>
        <begin position="1"/>
        <end position="124"/>
    </location>
</feature>
<keyword evidence="4" id="KW-0788">Thiol protease</keyword>
<evidence type="ECO:0000313" key="6">
    <source>
        <dbReference type="EMBL" id="APZ51217.1"/>
    </source>
</evidence>
<evidence type="ECO:0000256" key="4">
    <source>
        <dbReference type="ARBA" id="ARBA00022807"/>
    </source>
</evidence>